<comment type="caution">
    <text evidence="3">The sequence shown here is derived from an EMBL/GenBank/DDBJ whole genome shotgun (WGS) entry which is preliminary data.</text>
</comment>
<reference evidence="3" key="1">
    <citation type="submission" date="2021-01" db="EMBL/GenBank/DDBJ databases">
        <authorList>
            <person name="Kaushik A."/>
        </authorList>
    </citation>
    <scope>NUCLEOTIDE SEQUENCE</scope>
    <source>
        <strain evidence="3">AG3-1AP</strain>
    </source>
</reference>
<evidence type="ECO:0000259" key="2">
    <source>
        <dbReference type="SMART" id="SM00256"/>
    </source>
</evidence>
<dbReference type="Pfam" id="PF00646">
    <property type="entry name" value="F-box"/>
    <property type="match status" value="1"/>
</dbReference>
<protein>
    <recommendedName>
        <fullName evidence="2">F-box domain-containing protein</fullName>
    </recommendedName>
</protein>
<evidence type="ECO:0000313" key="3">
    <source>
        <dbReference type="EMBL" id="CAE6540103.1"/>
    </source>
</evidence>
<dbReference type="EMBL" id="CAJMWV010009811">
    <property type="protein sequence ID" value="CAE6540103.1"/>
    <property type="molecule type" value="Genomic_DNA"/>
</dbReference>
<dbReference type="InterPro" id="IPR036047">
    <property type="entry name" value="F-box-like_dom_sf"/>
</dbReference>
<name>A0A8H3DNW2_9AGAM</name>
<dbReference type="Proteomes" id="UP000663831">
    <property type="component" value="Unassembled WGS sequence"/>
</dbReference>
<gene>
    <name evidence="3" type="ORF">RDB_LOCUS173629</name>
</gene>
<dbReference type="SMART" id="SM00256">
    <property type="entry name" value="FBOX"/>
    <property type="match status" value="1"/>
</dbReference>
<dbReference type="SUPFAM" id="SSF81383">
    <property type="entry name" value="F-box domain"/>
    <property type="match status" value="1"/>
</dbReference>
<proteinExistence type="predicted"/>
<dbReference type="InterPro" id="IPR001810">
    <property type="entry name" value="F-box_dom"/>
</dbReference>
<dbReference type="Gene3D" id="1.20.1280.50">
    <property type="match status" value="1"/>
</dbReference>
<accession>A0A8H3DNW2</accession>
<feature type="compositionally biased region" description="Basic and acidic residues" evidence="1">
    <location>
        <begin position="1"/>
        <end position="17"/>
    </location>
</feature>
<organism evidence="3 4">
    <name type="scientific">Rhizoctonia solani</name>
    <dbReference type="NCBI Taxonomy" id="456999"/>
    <lineage>
        <taxon>Eukaryota</taxon>
        <taxon>Fungi</taxon>
        <taxon>Dikarya</taxon>
        <taxon>Basidiomycota</taxon>
        <taxon>Agaricomycotina</taxon>
        <taxon>Agaricomycetes</taxon>
        <taxon>Cantharellales</taxon>
        <taxon>Ceratobasidiaceae</taxon>
        <taxon>Rhizoctonia</taxon>
    </lineage>
</organism>
<sequence length="632" mass="71385">MHSNDLIDQHEVSDDTGRGCTGRHVTQSLPRPNDVETLSYTLNMNWASLVPEIIIIILGNTNSYTIRGCRQVCRRFRQIIDRNAYLQYLLYLDDMGYQPPAILRRDLSFTQMLQILRENRDGWHLNKELGCPSFINISGSKGYNSFVDGIFAYTSGSSKSDEGYKATIHFHQLASINKGIGYKTWYHQIECNVNYIVIQPELDLLVVLSGKGTLVSSYQIHLRTISTNDPHPLAASPTIDLKTGGASRYDLRFQKNLVQIHGRMIGVRFGGFRNPTLKPLVMVWNWVLGFEVVHLELRPAREYSMTFISEEYFLVPELAETVGGAWWSYNQLGRLDIYRIPLDRIAPVGECVASFILPHLIEQQHSVYLEVSTSPSAASSLTQSQPKIYELAPGNHQIHIFITTSIENNDLSNGASHRDGLRGRLYVPTDILLAFLSRIDQPNSASVPYLIAWSEWGSHTSWVSSATGDRMNGFTWGQRHAFRYDVKVETRDNHYTSCKRFCVLDHDRNRVKYALNRAGNISEANQPEKQTGSVAIYKDTVIPREVAERITFYEALASGPRYTEIVMRMEGINELLELNGVTVGAEDWAPLTDIEPLSAGFVSAVIDDEHFVVLVPKSRSTKALAGLLVYNM</sequence>
<feature type="region of interest" description="Disordered" evidence="1">
    <location>
        <begin position="1"/>
        <end position="28"/>
    </location>
</feature>
<feature type="domain" description="F-box" evidence="2">
    <location>
        <begin position="49"/>
        <end position="89"/>
    </location>
</feature>
<evidence type="ECO:0000313" key="4">
    <source>
        <dbReference type="Proteomes" id="UP000663831"/>
    </source>
</evidence>
<dbReference type="AlphaFoldDB" id="A0A8H3DNW2"/>
<evidence type="ECO:0000256" key="1">
    <source>
        <dbReference type="SAM" id="MobiDB-lite"/>
    </source>
</evidence>